<dbReference type="EMBL" id="LR746276">
    <property type="protein sequence ID" value="CAA7406969.1"/>
    <property type="molecule type" value="Genomic_DNA"/>
</dbReference>
<accession>A0A7I8LAF0</accession>
<proteinExistence type="predicted"/>
<keyword evidence="2" id="KW-1185">Reference proteome</keyword>
<gene>
    <name evidence="1" type="ORF">SI8410_13017647</name>
</gene>
<organism evidence="1 2">
    <name type="scientific">Spirodela intermedia</name>
    <name type="common">Intermediate duckweed</name>
    <dbReference type="NCBI Taxonomy" id="51605"/>
    <lineage>
        <taxon>Eukaryota</taxon>
        <taxon>Viridiplantae</taxon>
        <taxon>Streptophyta</taxon>
        <taxon>Embryophyta</taxon>
        <taxon>Tracheophyta</taxon>
        <taxon>Spermatophyta</taxon>
        <taxon>Magnoliopsida</taxon>
        <taxon>Liliopsida</taxon>
        <taxon>Araceae</taxon>
        <taxon>Lemnoideae</taxon>
        <taxon>Spirodela</taxon>
    </lineage>
</organism>
<evidence type="ECO:0000313" key="2">
    <source>
        <dbReference type="Proteomes" id="UP000663760"/>
    </source>
</evidence>
<name>A0A7I8LAF0_SPIIN</name>
<reference evidence="1" key="1">
    <citation type="submission" date="2020-02" db="EMBL/GenBank/DDBJ databases">
        <authorList>
            <person name="Scholz U."/>
            <person name="Mascher M."/>
            <person name="Fiebig A."/>
        </authorList>
    </citation>
    <scope>NUCLEOTIDE SEQUENCE</scope>
</reference>
<sequence>MRLLFTVAPNKVQSLGEYFGISTSFPTAADNGMRGRDTAAAIHRLRRVEWVLKLDNVAGIRVVEGVVERRSRACLRLALGGLSLEIDLMKAALRETVRRLEVDTSGRGGMVVRDVQVESVADGEQMTDELVRRADMATTGYMLSGLKGGPSGYP</sequence>
<protein>
    <submittedName>
        <fullName evidence="1">Uncharacterized protein</fullName>
    </submittedName>
</protein>
<dbReference type="Proteomes" id="UP000663760">
    <property type="component" value="Chromosome 13"/>
</dbReference>
<evidence type="ECO:0000313" key="1">
    <source>
        <dbReference type="EMBL" id="CAA7406969.1"/>
    </source>
</evidence>
<dbReference type="AlphaFoldDB" id="A0A7I8LAF0"/>